<dbReference type="InterPro" id="IPR059115">
    <property type="entry name" value="Rib"/>
</dbReference>
<evidence type="ECO:0000256" key="5">
    <source>
        <dbReference type="SAM" id="MobiDB-lite"/>
    </source>
</evidence>
<keyword evidence="3" id="KW-0732">Signal</keyword>
<dbReference type="Pfam" id="PF08428">
    <property type="entry name" value="Rib"/>
    <property type="match status" value="3"/>
</dbReference>
<dbReference type="NCBIfam" id="TIGR01168">
    <property type="entry name" value="YSIRK_signal"/>
    <property type="match status" value="1"/>
</dbReference>
<proteinExistence type="predicted"/>
<dbReference type="PROSITE" id="PS50847">
    <property type="entry name" value="GRAM_POS_ANCHORING"/>
    <property type="match status" value="1"/>
</dbReference>
<organism evidence="8 9">
    <name type="scientific">Lactobacillus jensenii</name>
    <dbReference type="NCBI Taxonomy" id="109790"/>
    <lineage>
        <taxon>Bacteria</taxon>
        <taxon>Bacillati</taxon>
        <taxon>Bacillota</taxon>
        <taxon>Bacilli</taxon>
        <taxon>Lactobacillales</taxon>
        <taxon>Lactobacillaceae</taxon>
        <taxon>Lactobacillus</taxon>
    </lineage>
</organism>
<feature type="compositionally biased region" description="Basic and acidic residues" evidence="5">
    <location>
        <begin position="880"/>
        <end position="897"/>
    </location>
</feature>
<feature type="compositionally biased region" description="Basic and acidic residues" evidence="5">
    <location>
        <begin position="1885"/>
        <end position="1898"/>
    </location>
</feature>
<feature type="region of interest" description="Disordered" evidence="5">
    <location>
        <begin position="1881"/>
        <end position="1932"/>
    </location>
</feature>
<feature type="domain" description="Gram-positive cocci surface proteins LPxTG" evidence="7">
    <location>
        <begin position="2069"/>
        <end position="2104"/>
    </location>
</feature>
<evidence type="ECO:0000256" key="2">
    <source>
        <dbReference type="ARBA" id="ARBA00022525"/>
    </source>
</evidence>
<comment type="caution">
    <text evidence="8">The sequence shown here is derived from an EMBL/GenBank/DDBJ whole genome shotgun (WGS) entry which is preliminary data.</text>
</comment>
<dbReference type="InterPro" id="IPR005877">
    <property type="entry name" value="YSIRK_signal_dom"/>
</dbReference>
<evidence type="ECO:0000256" key="6">
    <source>
        <dbReference type="SAM" id="Phobius"/>
    </source>
</evidence>
<dbReference type="InterPro" id="IPR012706">
    <property type="entry name" value="Rib_alpha_Esp_rpt"/>
</dbReference>
<dbReference type="NCBIfam" id="TIGR02331">
    <property type="entry name" value="rib_alpha"/>
    <property type="match status" value="3"/>
</dbReference>
<dbReference type="Gene3D" id="2.60.40.4300">
    <property type="match status" value="4"/>
</dbReference>
<feature type="region of interest" description="Disordered" evidence="5">
    <location>
        <begin position="1961"/>
        <end position="1990"/>
    </location>
</feature>
<dbReference type="NCBIfam" id="NF038186">
    <property type="entry name" value="YPDG_rpt"/>
    <property type="match status" value="2"/>
</dbReference>
<dbReference type="InterPro" id="IPR041495">
    <property type="entry name" value="Mub_B2"/>
</dbReference>
<keyword evidence="4" id="KW-0572">Peptidoglycan-anchor</keyword>
<keyword evidence="2" id="KW-0964">Secreted</keyword>
<dbReference type="InterPro" id="IPR044055">
    <property type="entry name" value="RibLong"/>
</dbReference>
<dbReference type="RefSeq" id="WP_151141626.1">
    <property type="nucleotide sequence ID" value="NZ_VYWW01000039.1"/>
</dbReference>
<protein>
    <submittedName>
        <fullName evidence="8">YSIRK-type signal peptide-containing protein</fullName>
    </submittedName>
</protein>
<dbReference type="Pfam" id="PF18957">
    <property type="entry name" value="RibLong"/>
    <property type="match status" value="2"/>
</dbReference>
<feature type="region of interest" description="Disordered" evidence="5">
    <location>
        <begin position="810"/>
        <end position="833"/>
    </location>
</feature>
<dbReference type="EMBL" id="VYWW01000039">
    <property type="protein sequence ID" value="KAA9320800.1"/>
    <property type="molecule type" value="Genomic_DNA"/>
</dbReference>
<keyword evidence="6" id="KW-0812">Transmembrane</keyword>
<keyword evidence="1" id="KW-0134">Cell wall</keyword>
<evidence type="ECO:0000313" key="8">
    <source>
        <dbReference type="EMBL" id="KAA9320800.1"/>
    </source>
</evidence>
<evidence type="ECO:0000256" key="4">
    <source>
        <dbReference type="ARBA" id="ARBA00023088"/>
    </source>
</evidence>
<gene>
    <name evidence="8" type="ORF">F6H94_07420</name>
</gene>
<feature type="region of interest" description="Disordered" evidence="5">
    <location>
        <begin position="1744"/>
        <end position="1763"/>
    </location>
</feature>
<evidence type="ECO:0000313" key="9">
    <source>
        <dbReference type="Proteomes" id="UP000327236"/>
    </source>
</evidence>
<feature type="transmembrane region" description="Helical" evidence="6">
    <location>
        <begin position="2079"/>
        <end position="2097"/>
    </location>
</feature>
<evidence type="ECO:0000259" key="7">
    <source>
        <dbReference type="PROSITE" id="PS50847"/>
    </source>
</evidence>
<feature type="region of interest" description="Disordered" evidence="5">
    <location>
        <begin position="1820"/>
        <end position="1843"/>
    </location>
</feature>
<dbReference type="Pfam" id="PF17966">
    <property type="entry name" value="Muc_B2"/>
    <property type="match status" value="2"/>
</dbReference>
<name>A0A5N1IBS7_LACJE</name>
<evidence type="ECO:0000256" key="1">
    <source>
        <dbReference type="ARBA" id="ARBA00022512"/>
    </source>
</evidence>
<evidence type="ECO:0000256" key="3">
    <source>
        <dbReference type="ARBA" id="ARBA00022729"/>
    </source>
</evidence>
<dbReference type="Pfam" id="PF00746">
    <property type="entry name" value="Gram_pos_anchor"/>
    <property type="match status" value="1"/>
</dbReference>
<feature type="region of interest" description="Disordered" evidence="5">
    <location>
        <begin position="869"/>
        <end position="921"/>
    </location>
</feature>
<dbReference type="Gene3D" id="2.60.40.10">
    <property type="entry name" value="Immunoglobulins"/>
    <property type="match status" value="1"/>
</dbReference>
<dbReference type="Pfam" id="PF20585">
    <property type="entry name" value="Pectate_lyase_5"/>
    <property type="match status" value="1"/>
</dbReference>
<keyword evidence="6" id="KW-1133">Transmembrane helix</keyword>
<dbReference type="Pfam" id="PF04650">
    <property type="entry name" value="YSIRK_signal"/>
    <property type="match status" value="1"/>
</dbReference>
<dbReference type="Proteomes" id="UP000327236">
    <property type="component" value="Unassembled WGS sequence"/>
</dbReference>
<sequence length="2104" mass="227078">MLSKRNYQERIRQMVPKKERFSIRKFSIGAASVLIGFTFVSMAGSHKVQAADVADKSVVVDTFNKDKSQELTENKTIAMPKAEKTAVSSVVQKGASANKIEAENTTQVDKNTEGSVKVQENKDAVQPKTVNNENVLNVSKAQSQSNEAVTKNAAESKVQVFAALRAFRAAPQATQSQDASDFQSLVNAMNDSSIGTINITNDITITGKVNGLTTSGTGDINKHYLYLQSEGSARDLTINGNGHRINFAGYSIALQNKNYTNAANPWNITLKDMTIEGSKYDYSPISFYGRKSNTENSKLTFDGVTANLNDRPLVDKYGENLPVHFAGENNITLNNMSIGYNLVTGKTVKFDSGNTTFNVDGKVTGNSTNPDNWVIRSTENASNSENPSTLINEGATVTINAKSDDLRGIYAGRQLTAGQPIYGVTVINGTLNAKMAAGHSTAIWSHDLEIGKKGNVTIHTKQTNQADGVENGTSNSVTNYNGTHYAPISLGVGPITSVASPLSKQTVSLINNGSLTIIRDTAKKTLVPLISMGDGGLSSNTTLKFSVGAGATLDLQDKAGTFRYGTEPSTPLNGEVTLWGTSGTDLLEFLTPAYVNLQRTGDIRGTLIRMEGVYNSTTVNGPTPVAQWDQGNKTTTPNDVWYVRYLISANQWGNNSGQFMGKDQHPNTVVAKKGVDTLYNSNATVLMSKNQGADKYENGTMPTEVQQALHLNSFLNNFNFWRPQRMAMGSKLNDNPDVKIDDFDKYHAEAQTIDGTTRQTLSDLDANKGLKDLIGPDEQPITDFKDIVKHVTWYNSATDKDEWNKIMIQPTDSKDPSARVPYPEPQNPTGNLKTTDGFAWAKVTYADGSVDFVKIPLKVTEKKYSEELTPSYPGVSVEQGKSDSVDPSFKDENDKAADAPAGTKYTAGENTPDWIKVDPDTGKVTVSPTDDTSVGSHDISVTVTYPDSSTDQLTVPVTVTEKSNLAEKYPVSYDKLNVEKPSGDTPATGAVDPKAAADMPEGAITGYEKGDFDAPAGVTIDVNHDTGKVTASVGKNATLGSFEVPVKVTYSDGTYAEVKVPVSITGNKVDPGSGDVVYYGDQSMVVFNGNLTTVHKTTDSHKLSAKDSAFQTITYYSDWNKKGNIVSDYNKHVIYKLSADGTKYVNEADATDSFDASAISFNWQKGYEVNTGVDNFSNGSADTLYQLENGAVNSEEQTDANDPSGLAGNSKYRYDFSISDTNVLQKLGLSPAGYNAWANVYYNFLGATGKINIPVNYGSEVPTDEAGIKNYLATNSISGKTFVNGNPTGIKWAENSMPGKDGKFAASNMTGIVEFTFDNGTKLNVQVTFKTGSHVPTSGSKVNDDTNLYVERTIEYDVTGTGHSPINSVTQKVHYVRDGYHKINADGTDAGKIIWNEWKLADGQTAEFPEYSVDQITGYDAYINGAKATQVDAAKVAETNGTPQNGQNITVTYKKQNSTPVPYKPGKDGVNDAINRYVTRTIIVKEPGKEPQTITQTVHFTNEDKDGNSGYKDPVTGEIKYNTDWHVASDLNAKTGSWEEYTAPSVTGYTPSQAKVEAKTVTAETEAASVTISYTKNADIPVPYKPGKDGVNDAINRYVTRTIIVKEPGKEPQTITQTVHFTNEDKDGNSGYKDPVTGEIKYNTDWHVASDLNAKTGSWEEYTAPSVTGYTPSQAKVEAKTVTAETEAASVTISYTKNADIPVPFDPSNKDMYREVTRTINVVDPITGKISTSVQTAKFTREDKNSNAGYTDPVTGKTTMNPWTPAKQGLRAVNVEQIKGYVAKVDGNVDAVVVTPDSANMVVTITYQANKPEGQNITVKKDTVPDPADGIKNKDDLPDGTKYTWKEVPDTTTPGEKSTTVVVTYPDGKKVEVPVTVTVTDTTPDADKYTPEGQDVHTKPGTVPDPADGIKNKGDLPDGTKYTWEKTPDVSKPGTTTATVVVTYPDGSKDKVEVHVVVDNPTPEPQDVHTTPGVVPNPSTAIKNKDEMPDGTKYTWKEVPDVNSVGEKTGIVTVTFPDGTSVDVKVTVYVDPVVESNRDTLYKEANTGNTNVAKAATVTSSKVESKKTLPQTGSKTEQVGILGLAIATVGSLLGLGVNRKKRQK</sequence>
<dbReference type="InterPro" id="IPR013783">
    <property type="entry name" value="Ig-like_fold"/>
</dbReference>
<reference evidence="8 9" key="1">
    <citation type="submission" date="2019-09" db="EMBL/GenBank/DDBJ databases">
        <title>Draft genome sequence assemblies of isolates from the urinary tract.</title>
        <authorList>
            <person name="Mores C.R."/>
            <person name="Putonti C."/>
            <person name="Wolfe A.J."/>
        </authorList>
    </citation>
    <scope>NUCLEOTIDE SEQUENCE [LARGE SCALE GENOMIC DNA]</scope>
    <source>
        <strain evidence="8 9">UMB246</strain>
    </source>
</reference>
<dbReference type="InterPro" id="IPR046776">
    <property type="entry name" value="Pectate_lyase_5"/>
</dbReference>
<feature type="compositionally biased region" description="Basic and acidic residues" evidence="5">
    <location>
        <begin position="1908"/>
        <end position="1929"/>
    </location>
</feature>
<dbReference type="OrthoDB" id="2315452at2"/>
<dbReference type="InterPro" id="IPR019931">
    <property type="entry name" value="LPXTG_anchor"/>
</dbReference>
<accession>A0A5N1IBS7</accession>
<keyword evidence="6" id="KW-0472">Membrane</keyword>